<proteinExistence type="predicted"/>
<protein>
    <submittedName>
        <fullName evidence="1">Uncharacterized protein</fullName>
    </submittedName>
</protein>
<accession>A0A0F9VH58</accession>
<dbReference type="AlphaFoldDB" id="A0A0F9VH58"/>
<reference evidence="1" key="1">
    <citation type="journal article" date="2015" name="Nature">
        <title>Complex archaea that bridge the gap between prokaryotes and eukaryotes.</title>
        <authorList>
            <person name="Spang A."/>
            <person name="Saw J.H."/>
            <person name="Jorgensen S.L."/>
            <person name="Zaremba-Niedzwiedzka K."/>
            <person name="Martijn J."/>
            <person name="Lind A.E."/>
            <person name="van Eijk R."/>
            <person name="Schleper C."/>
            <person name="Guy L."/>
            <person name="Ettema T.J."/>
        </authorList>
    </citation>
    <scope>NUCLEOTIDE SEQUENCE</scope>
</reference>
<name>A0A0F9VH58_9ZZZZ</name>
<dbReference type="EMBL" id="LAZR01000354">
    <property type="protein sequence ID" value="KKN72831.1"/>
    <property type="molecule type" value="Genomic_DNA"/>
</dbReference>
<comment type="caution">
    <text evidence="1">The sequence shown here is derived from an EMBL/GenBank/DDBJ whole genome shotgun (WGS) entry which is preliminary data.</text>
</comment>
<gene>
    <name evidence="1" type="ORF">LCGC14_0406860</name>
</gene>
<organism evidence="1">
    <name type="scientific">marine sediment metagenome</name>
    <dbReference type="NCBI Taxonomy" id="412755"/>
    <lineage>
        <taxon>unclassified sequences</taxon>
        <taxon>metagenomes</taxon>
        <taxon>ecological metagenomes</taxon>
    </lineage>
</organism>
<evidence type="ECO:0000313" key="1">
    <source>
        <dbReference type="EMBL" id="KKN72831.1"/>
    </source>
</evidence>
<sequence length="51" mass="6014">MKENICWQCGEALPKDDSEIFCVLNKRTDKLELKQILHTFCYIKLKDKGLI</sequence>